<dbReference type="Proteomes" id="UP000065521">
    <property type="component" value="Unassembled WGS sequence"/>
</dbReference>
<accession>A0A102KVL9</accession>
<proteinExistence type="predicted"/>
<keyword evidence="1" id="KW-1133">Transmembrane helix</keyword>
<evidence type="ECO:0000256" key="1">
    <source>
        <dbReference type="SAM" id="Phobius"/>
    </source>
</evidence>
<evidence type="ECO:0000313" key="2">
    <source>
        <dbReference type="EMBL" id="KUZ82208.1"/>
    </source>
</evidence>
<comment type="caution">
    <text evidence="2">The sequence shown here is derived from an EMBL/GenBank/DDBJ whole genome shotgun (WGS) entry which is preliminary data.</text>
</comment>
<evidence type="ECO:0000313" key="3">
    <source>
        <dbReference type="Proteomes" id="UP000065521"/>
    </source>
</evidence>
<organism evidence="2 3">
    <name type="scientific">Burkholderia ubonensis</name>
    <dbReference type="NCBI Taxonomy" id="101571"/>
    <lineage>
        <taxon>Bacteria</taxon>
        <taxon>Pseudomonadati</taxon>
        <taxon>Pseudomonadota</taxon>
        <taxon>Betaproteobacteria</taxon>
        <taxon>Burkholderiales</taxon>
        <taxon>Burkholderiaceae</taxon>
        <taxon>Burkholderia</taxon>
        <taxon>Burkholderia cepacia complex</taxon>
    </lineage>
</organism>
<sequence length="161" mass="18298">MWLIDRHFAEAETLSFAEAMIHSKVYGEIPYATITSYEPVRGPRSSYELKIRSSLRTLRFPFFSEEIFDEVVSDFEEKVVRWQASIARETATSHNAQVIQRTSFYGTWYCLALVSMGTLFALIGLAVSGDAAMRSVVVGVTILLPAWIAIYRERSKSSDKR</sequence>
<gene>
    <name evidence="2" type="ORF">WI38_28945</name>
</gene>
<name>A0A102KVL9_9BURK</name>
<dbReference type="EMBL" id="LOTN01000070">
    <property type="protein sequence ID" value="KUZ82208.1"/>
    <property type="molecule type" value="Genomic_DNA"/>
</dbReference>
<feature type="transmembrane region" description="Helical" evidence="1">
    <location>
        <begin position="108"/>
        <end position="127"/>
    </location>
</feature>
<dbReference type="AlphaFoldDB" id="A0A102KVL9"/>
<reference evidence="2 3" key="1">
    <citation type="submission" date="2015-11" db="EMBL/GenBank/DDBJ databases">
        <title>Expanding the genomic diversity of Burkholderia species for the development of highly accurate diagnostics.</title>
        <authorList>
            <person name="Sahl J."/>
            <person name="Keim P."/>
            <person name="Wagner D."/>
        </authorList>
    </citation>
    <scope>NUCLEOTIDE SEQUENCE [LARGE SCALE GENOMIC DNA]</scope>
    <source>
        <strain evidence="2 3">RF32-BP4</strain>
    </source>
</reference>
<keyword evidence="1" id="KW-0812">Transmembrane</keyword>
<feature type="transmembrane region" description="Helical" evidence="1">
    <location>
        <begin position="133"/>
        <end position="151"/>
    </location>
</feature>
<protein>
    <submittedName>
        <fullName evidence="2">Uncharacterized protein</fullName>
    </submittedName>
</protein>
<keyword evidence="1" id="KW-0472">Membrane</keyword>